<dbReference type="Proteomes" id="UP000553193">
    <property type="component" value="Unassembled WGS sequence"/>
</dbReference>
<gene>
    <name evidence="2" type="ORF">GGQ83_003011</name>
</gene>
<dbReference type="PANTHER" id="PTHR33336">
    <property type="entry name" value="QUINOL MONOOXYGENASE YGIN-RELATED"/>
    <property type="match status" value="1"/>
</dbReference>
<dbReference type="GO" id="GO:0005829">
    <property type="term" value="C:cytosol"/>
    <property type="evidence" value="ECO:0007669"/>
    <property type="project" value="TreeGrafter"/>
</dbReference>
<dbReference type="PROSITE" id="PS51725">
    <property type="entry name" value="ABM"/>
    <property type="match status" value="1"/>
</dbReference>
<name>A0A840AD79_9PROT</name>
<comment type="caution">
    <text evidence="2">The sequence shown here is derived from an EMBL/GenBank/DDBJ whole genome shotgun (WGS) entry which is preliminary data.</text>
</comment>
<dbReference type="SUPFAM" id="SSF54909">
    <property type="entry name" value="Dimeric alpha+beta barrel"/>
    <property type="match status" value="1"/>
</dbReference>
<keyword evidence="2" id="KW-0560">Oxidoreductase</keyword>
<dbReference type="GO" id="GO:0004497">
    <property type="term" value="F:monooxygenase activity"/>
    <property type="evidence" value="ECO:0007669"/>
    <property type="project" value="UniProtKB-KW"/>
</dbReference>
<proteinExistence type="predicted"/>
<organism evidence="2 3">
    <name type="scientific">Roseococcus suduntuyensis</name>
    <dbReference type="NCBI Taxonomy" id="455361"/>
    <lineage>
        <taxon>Bacteria</taxon>
        <taxon>Pseudomonadati</taxon>
        <taxon>Pseudomonadota</taxon>
        <taxon>Alphaproteobacteria</taxon>
        <taxon>Acetobacterales</taxon>
        <taxon>Roseomonadaceae</taxon>
        <taxon>Roseococcus</taxon>
    </lineage>
</organism>
<dbReference type="InterPro" id="IPR011008">
    <property type="entry name" value="Dimeric_a/b-barrel"/>
</dbReference>
<evidence type="ECO:0000313" key="3">
    <source>
        <dbReference type="Proteomes" id="UP000553193"/>
    </source>
</evidence>
<keyword evidence="3" id="KW-1185">Reference proteome</keyword>
<dbReference type="AlphaFoldDB" id="A0A840AD79"/>
<keyword evidence="2" id="KW-0503">Monooxygenase</keyword>
<protein>
    <submittedName>
        <fullName evidence="2">Quinol monooxygenase YgiN</fullName>
    </submittedName>
</protein>
<dbReference type="PANTHER" id="PTHR33336:SF1">
    <property type="entry name" value="(4S)-4-HYDROXY-5-PHOSPHONOOXYPENTANE-2,3-DIONE ISOMERASE"/>
    <property type="match status" value="1"/>
</dbReference>
<evidence type="ECO:0000313" key="2">
    <source>
        <dbReference type="EMBL" id="MBB3899559.1"/>
    </source>
</evidence>
<sequence length="100" mass="10932">MARIALVVEFTLKPGAHAAFDAVIRDHAAGTLADEPGCERFDVLQPRGADGQPDLSRVLLYEVYADNAAFQAHTQNPRLARTRAAYAELIEGRRIQVCAL</sequence>
<feature type="domain" description="ABM" evidence="1">
    <location>
        <begin position="4"/>
        <end position="98"/>
    </location>
</feature>
<evidence type="ECO:0000259" key="1">
    <source>
        <dbReference type="PROSITE" id="PS51725"/>
    </source>
</evidence>
<dbReference type="RefSeq" id="WP_184385413.1">
    <property type="nucleotide sequence ID" value="NZ_JACIDJ010000005.1"/>
</dbReference>
<dbReference type="Pfam" id="PF03992">
    <property type="entry name" value="ABM"/>
    <property type="match status" value="1"/>
</dbReference>
<dbReference type="EMBL" id="JACIDJ010000005">
    <property type="protein sequence ID" value="MBB3899559.1"/>
    <property type="molecule type" value="Genomic_DNA"/>
</dbReference>
<reference evidence="2 3" key="1">
    <citation type="submission" date="2020-08" db="EMBL/GenBank/DDBJ databases">
        <title>Genomic Encyclopedia of Type Strains, Phase IV (KMG-IV): sequencing the most valuable type-strain genomes for metagenomic binning, comparative biology and taxonomic classification.</title>
        <authorList>
            <person name="Goeker M."/>
        </authorList>
    </citation>
    <scope>NUCLEOTIDE SEQUENCE [LARGE SCALE GENOMIC DNA]</scope>
    <source>
        <strain evidence="2 3">DSM 19979</strain>
    </source>
</reference>
<dbReference type="Gene3D" id="3.30.70.100">
    <property type="match status" value="1"/>
</dbReference>
<dbReference type="InterPro" id="IPR050744">
    <property type="entry name" value="AI-2_Isomerase_LsrG"/>
</dbReference>
<accession>A0A840AD79</accession>
<dbReference type="InterPro" id="IPR007138">
    <property type="entry name" value="ABM_dom"/>
</dbReference>